<sequence>MTIEEVFSDLYDKYGEDFNWYMLPLTQADGMFVTELKNEIGEDHFLYDKRIWAVAKCESNDDVLYVTDNGRNADIYYIFHLTYSKYNSDGFPRYEELKDVYAVKAFIEQSII</sequence>
<evidence type="ECO:0000313" key="9">
    <source>
        <dbReference type="EMBL" id="RHD09490.1"/>
    </source>
</evidence>
<gene>
    <name evidence="12" type="ORF">DW142_11905</name>
    <name evidence="11" type="ORF">DW243_11230</name>
    <name evidence="10" type="ORF">DW270_00215</name>
    <name evidence="9" type="ORF">DW812_01740</name>
    <name evidence="8" type="ORF">DWX36_17230</name>
    <name evidence="7" type="ORF">DWY88_11920</name>
    <name evidence="6" type="ORF">DXC31_10485</name>
    <name evidence="5" type="ORF">G4958_11005</name>
    <name evidence="2" type="ORF">LIQ08_11080</name>
    <name evidence="1" type="ORF">LIQ10_18055</name>
    <name evidence="4" type="ORF">O4N78_13115</name>
    <name evidence="3" type="ORF">PNU63_14185</name>
</gene>
<evidence type="ECO:0008006" key="20">
    <source>
        <dbReference type="Google" id="ProtNLM"/>
    </source>
</evidence>
<dbReference type="EMBL" id="QRLN01000018">
    <property type="protein sequence ID" value="RHJ09642.1"/>
    <property type="molecule type" value="Genomic_DNA"/>
</dbReference>
<accession>A0A396GEK6</accession>
<dbReference type="EMBL" id="QRIS01000019">
    <property type="protein sequence ID" value="RHG82741.1"/>
    <property type="molecule type" value="Genomic_DNA"/>
</dbReference>
<reference evidence="13 14" key="1">
    <citation type="submission" date="2018-08" db="EMBL/GenBank/DDBJ databases">
        <title>A genome reference for cultivated species of the human gut microbiota.</title>
        <authorList>
            <person name="Zou Y."/>
            <person name="Xue W."/>
            <person name="Luo G."/>
        </authorList>
    </citation>
    <scope>NUCLEOTIDE SEQUENCE [LARGE SCALE GENOMIC DNA]</scope>
    <source>
        <strain evidence="8 14">AF19-16AC</strain>
        <strain evidence="7 19">AF27-4BH</strain>
        <strain evidence="12 16">AM12-54</strain>
        <strain evidence="11 15">AM21-18</strain>
        <strain evidence="10 18">AM22-7AC</strain>
        <strain evidence="9 17">AM32-6</strain>
        <strain evidence="6 13">TF01-20-2</strain>
    </source>
</reference>
<evidence type="ECO:0000313" key="16">
    <source>
        <dbReference type="Proteomes" id="UP000283992"/>
    </source>
</evidence>
<dbReference type="EMBL" id="JAJBNC010000049">
    <property type="protein sequence ID" value="MCB5495608.1"/>
    <property type="molecule type" value="Genomic_DNA"/>
</dbReference>
<evidence type="ECO:0000313" key="18">
    <source>
        <dbReference type="Proteomes" id="UP000285697"/>
    </source>
</evidence>
<dbReference type="EMBL" id="QRWQ01000044">
    <property type="protein sequence ID" value="RGT34692.1"/>
    <property type="molecule type" value="Genomic_DNA"/>
</dbReference>
<dbReference type="Proteomes" id="UP000284472">
    <property type="component" value="Unassembled WGS sequence"/>
</dbReference>
<dbReference type="Proteomes" id="UP001297422">
    <property type="component" value="Unassembled WGS sequence"/>
</dbReference>
<dbReference type="GeneID" id="57433264"/>
<reference evidence="5" key="2">
    <citation type="journal article" date="2020" name="Cell Host Microbe">
        <title>Functional and Genomic Variation between Human-Derived Isolates of Lachnospiraceae Reveals Inter- and Intra-Species Diversity.</title>
        <authorList>
            <person name="Sorbara M.T."/>
            <person name="Littmann E.R."/>
            <person name="Fontana E."/>
            <person name="Moody T.U."/>
            <person name="Kohout C.E."/>
            <person name="Gjonbalaj M."/>
            <person name="Eaton V."/>
            <person name="Seok R."/>
            <person name="Leiner I.M."/>
            <person name="Pamer E.G."/>
        </authorList>
    </citation>
    <scope>NUCLEOTIDE SEQUENCE</scope>
    <source>
        <strain evidence="5">MSK.22.53</strain>
    </source>
</reference>
<protein>
    <recommendedName>
        <fullName evidence="20">SMI1/KNR4 family protein</fullName>
    </recommendedName>
</protein>
<dbReference type="Proteomes" id="UP000283981">
    <property type="component" value="Unassembled WGS sequence"/>
</dbReference>
<dbReference type="Proteomes" id="UP001211731">
    <property type="component" value="Unassembled WGS sequence"/>
</dbReference>
<dbReference type="EMBL" id="QRTJ01000025">
    <property type="protein sequence ID" value="RGQ65448.1"/>
    <property type="molecule type" value="Genomic_DNA"/>
</dbReference>
<reference evidence="4" key="5">
    <citation type="submission" date="2022-12" db="EMBL/GenBank/DDBJ databases">
        <title>Genome of R. gnavus strain RSHDN_120.</title>
        <authorList>
            <person name="Abdugheni R."/>
        </authorList>
    </citation>
    <scope>NUCLEOTIDE SEQUENCE</scope>
    <source>
        <strain evidence="4">RSHDN_120</strain>
    </source>
</reference>
<comment type="caution">
    <text evidence="6">The sequence shown here is derived from an EMBL/GenBank/DDBJ whole genome shotgun (WGS) entry which is preliminary data.</text>
</comment>
<dbReference type="Proteomes" id="UP001297370">
    <property type="component" value="Unassembled WGS sequence"/>
</dbReference>
<dbReference type="Proteomes" id="UP000286137">
    <property type="component" value="Unassembled WGS sequence"/>
</dbReference>
<evidence type="ECO:0000313" key="1">
    <source>
        <dbReference type="EMBL" id="MCB5495608.1"/>
    </source>
</evidence>
<organism evidence="6 13">
    <name type="scientific">Mediterraneibacter gnavus</name>
    <name type="common">Ruminococcus gnavus</name>
    <dbReference type="NCBI Taxonomy" id="33038"/>
    <lineage>
        <taxon>Bacteria</taxon>
        <taxon>Bacillati</taxon>
        <taxon>Bacillota</taxon>
        <taxon>Clostridia</taxon>
        <taxon>Lachnospirales</taxon>
        <taxon>Lachnospiraceae</taxon>
        <taxon>Mediterraneibacter</taxon>
    </lineage>
</organism>
<dbReference type="Proteomes" id="UP001296643">
    <property type="component" value="Unassembled WGS sequence"/>
</dbReference>
<evidence type="ECO:0000313" key="17">
    <source>
        <dbReference type="Proteomes" id="UP000284472"/>
    </source>
</evidence>
<dbReference type="EMBL" id="JAJBOM010000015">
    <property type="protein sequence ID" value="MCB5619689.1"/>
    <property type="molecule type" value="Genomic_DNA"/>
</dbReference>
<dbReference type="EMBL" id="JAQMLR010000017">
    <property type="protein sequence ID" value="MDB8739907.1"/>
    <property type="molecule type" value="Genomic_DNA"/>
</dbReference>
<evidence type="ECO:0000313" key="10">
    <source>
        <dbReference type="EMBL" id="RHG22343.1"/>
    </source>
</evidence>
<reference evidence="3" key="6">
    <citation type="submission" date="2023-01" db="EMBL/GenBank/DDBJ databases">
        <title>Human gut microbiome strain richness.</title>
        <authorList>
            <person name="Chen-Liaw A."/>
        </authorList>
    </citation>
    <scope>NUCLEOTIDE SEQUENCE</scope>
    <source>
        <strain evidence="3">1001217st1_A9_1001217B_191108</strain>
    </source>
</reference>
<dbReference type="Proteomes" id="UP001149331">
    <property type="component" value="Unassembled WGS sequence"/>
</dbReference>
<evidence type="ECO:0000313" key="6">
    <source>
        <dbReference type="EMBL" id="RGM22625.1"/>
    </source>
</evidence>
<dbReference type="Proteomes" id="UP000285697">
    <property type="component" value="Unassembled WGS sequence"/>
</dbReference>
<dbReference type="EMBL" id="JAPZEG010000017">
    <property type="protein sequence ID" value="MDE1204490.1"/>
    <property type="molecule type" value="Genomic_DNA"/>
</dbReference>
<dbReference type="AlphaFoldDB" id="A0A396GEK6"/>
<evidence type="ECO:0000313" key="13">
    <source>
        <dbReference type="Proteomes" id="UP000260808"/>
    </source>
</evidence>
<dbReference type="Proteomes" id="UP000283992">
    <property type="component" value="Unassembled WGS sequence"/>
</dbReference>
<dbReference type="RefSeq" id="WP_004221613.1">
    <property type="nucleotide sequence ID" value="NZ_AP031446.1"/>
</dbReference>
<evidence type="ECO:0000313" key="15">
    <source>
        <dbReference type="Proteomes" id="UP000283981"/>
    </source>
</evidence>
<evidence type="ECO:0000313" key="2">
    <source>
        <dbReference type="EMBL" id="MCB5619689.1"/>
    </source>
</evidence>
<evidence type="ECO:0000313" key="4">
    <source>
        <dbReference type="EMBL" id="MDE1204490.1"/>
    </source>
</evidence>
<evidence type="ECO:0000313" key="19">
    <source>
        <dbReference type="Proteomes" id="UP000286137"/>
    </source>
</evidence>
<evidence type="ECO:0000313" key="3">
    <source>
        <dbReference type="EMBL" id="MDB8739907.1"/>
    </source>
</evidence>
<reference evidence="1" key="4">
    <citation type="submission" date="2021-10" db="EMBL/GenBank/DDBJ databases">
        <title>Collection of gut derived symbiotic bacterial strains cultured from healthy donors.</title>
        <authorList>
            <person name="Lin H."/>
            <person name="Littmann E."/>
            <person name="Claire K."/>
            <person name="Pamer E."/>
        </authorList>
    </citation>
    <scope>NUCLEOTIDE SEQUENCE</scope>
    <source>
        <strain evidence="2">MSK.23.18</strain>
        <strain evidence="1">MSK.23.4</strain>
    </source>
</reference>
<dbReference type="Proteomes" id="UP000283834">
    <property type="component" value="Unassembled WGS sequence"/>
</dbReference>
<evidence type="ECO:0000313" key="14">
    <source>
        <dbReference type="Proteomes" id="UP000283834"/>
    </source>
</evidence>
<dbReference type="EMBL" id="JAAIRM010000018">
    <property type="protein sequence ID" value="NSI19873.1"/>
    <property type="molecule type" value="Genomic_DNA"/>
</dbReference>
<name>A0A396GEK6_MEDGN</name>
<reference evidence="5" key="3">
    <citation type="submission" date="2020-02" db="EMBL/GenBank/DDBJ databases">
        <authorList>
            <person name="Littmann E."/>
            <person name="Sorbara M."/>
        </authorList>
    </citation>
    <scope>NUCLEOTIDE SEQUENCE</scope>
    <source>
        <strain evidence="5">MSK.22.53</strain>
    </source>
</reference>
<evidence type="ECO:0000313" key="7">
    <source>
        <dbReference type="EMBL" id="RGQ65448.1"/>
    </source>
</evidence>
<dbReference type="EMBL" id="QRIA01000001">
    <property type="protein sequence ID" value="RHG22343.1"/>
    <property type="molecule type" value="Genomic_DNA"/>
</dbReference>
<evidence type="ECO:0000313" key="5">
    <source>
        <dbReference type="EMBL" id="NSI19873.1"/>
    </source>
</evidence>
<evidence type="ECO:0000313" key="12">
    <source>
        <dbReference type="EMBL" id="RHJ09642.1"/>
    </source>
</evidence>
<dbReference type="EMBL" id="QSSX01000023">
    <property type="protein sequence ID" value="RGM22625.1"/>
    <property type="molecule type" value="Genomic_DNA"/>
</dbReference>
<evidence type="ECO:0000313" key="11">
    <source>
        <dbReference type="EMBL" id="RHG82741.1"/>
    </source>
</evidence>
<dbReference type="EMBL" id="QSIR01000001">
    <property type="protein sequence ID" value="RHD09490.1"/>
    <property type="molecule type" value="Genomic_DNA"/>
</dbReference>
<evidence type="ECO:0000313" key="8">
    <source>
        <dbReference type="EMBL" id="RGT34692.1"/>
    </source>
</evidence>
<proteinExistence type="predicted"/>
<dbReference type="Proteomes" id="UP000260808">
    <property type="component" value="Unassembled WGS sequence"/>
</dbReference>